<dbReference type="Pfam" id="PF17653">
    <property type="entry name" value="DUF5522"/>
    <property type="match status" value="1"/>
</dbReference>
<gene>
    <name evidence="13" type="ORF">IV203_030938</name>
</gene>
<dbReference type="InterPro" id="IPR040807">
    <property type="entry name" value="DUF5522"/>
</dbReference>
<dbReference type="AlphaFoldDB" id="A0A9K3LTD7"/>
<keyword evidence="14" id="KW-1185">Reference proteome</keyword>
<reference evidence="13" key="1">
    <citation type="journal article" date="2021" name="Sci. Rep.">
        <title>Diploid genomic architecture of Nitzschia inconspicua, an elite biomass production diatom.</title>
        <authorList>
            <person name="Oliver A."/>
            <person name="Podell S."/>
            <person name="Pinowska A."/>
            <person name="Traller J.C."/>
            <person name="Smith S.R."/>
            <person name="McClure R."/>
            <person name="Beliaev A."/>
            <person name="Bohutskyi P."/>
            <person name="Hill E.A."/>
            <person name="Rabines A."/>
            <person name="Zheng H."/>
            <person name="Allen L.Z."/>
            <person name="Kuo A."/>
            <person name="Grigoriev I.V."/>
            <person name="Allen A.E."/>
            <person name="Hazlebeck D."/>
            <person name="Allen E.E."/>
        </authorList>
    </citation>
    <scope>NUCLEOTIDE SEQUENCE</scope>
    <source>
        <strain evidence="13">Hildebrandi</strain>
    </source>
</reference>
<dbReference type="NCBIfam" id="TIGR00636">
    <property type="entry name" value="PduO_Nterm"/>
    <property type="match status" value="1"/>
</dbReference>
<dbReference type="FunFam" id="1.20.1200.10:FF:000001">
    <property type="entry name" value="Cob(I)yrinic acid a,c-diamide adenosyltransferase"/>
    <property type="match status" value="1"/>
</dbReference>
<evidence type="ECO:0000256" key="2">
    <source>
        <dbReference type="ARBA" id="ARBA00011233"/>
    </source>
</evidence>
<protein>
    <recommendedName>
        <fullName evidence="8">Corrinoid adenosyltransferase MMAB</fullName>
    </recommendedName>
    <alternativeName>
        <fullName evidence="9">ATP:co(I)rrinoid adenosyltransferase MMAB</fullName>
    </alternativeName>
</protein>
<dbReference type="InterPro" id="IPR029499">
    <property type="entry name" value="PduO-typ"/>
</dbReference>
<dbReference type="GO" id="GO:0005524">
    <property type="term" value="F:ATP binding"/>
    <property type="evidence" value="ECO:0007669"/>
    <property type="project" value="UniProtKB-UniRule"/>
</dbReference>
<feature type="domain" description="Cobalamin adenosyltransferase-like" evidence="12">
    <location>
        <begin position="222"/>
        <end position="408"/>
    </location>
</feature>
<comment type="similarity">
    <text evidence="1 10">Belongs to the Cob(I)alamin adenosyltransferase family.</text>
</comment>
<sequence length="437" mass="48406">MLLSTSLFRSLTSVRGLALLKPSPSTKTCRFSSLAIDMSTFYDERFFDHGRDHQETKRSNATPQIPIQTTATPVPPTVPDVEDLHIQALQQQQTSYVDPTTGFTVFTELLHLKRGTCCGNQCRHCPYGFENVPQKVKNSMLNSSVPLPVAKCRSGDKARTQELVRAIQDGNFDLFLNSSIANLSDGNNATTNPNSTSSKTVKAAIIMATTPTTTTTSKNVPYTRKGDTGTSQLGTGERRPKCDCNFEALGTVDELCSIVGVAHASLSPKQYEYGPLPERLLDVMSRLFDLGSHVAKPRIQQVASNDNDDSDGSVTFKPNGIGDGFDADHIDDLESWINEMTEELPELTSFILPTGAIGAAQLHVARTVCRRAERRLVPLVVDEATCDPNALRYLNRLSDFFFVAARWVNFCEGHEEIEYRRETAETKQRERVHRSLN</sequence>
<evidence type="ECO:0000256" key="4">
    <source>
        <dbReference type="ARBA" id="ARBA00022741"/>
    </source>
</evidence>
<evidence type="ECO:0000256" key="5">
    <source>
        <dbReference type="ARBA" id="ARBA00022840"/>
    </source>
</evidence>
<name>A0A9K3LTD7_9STRA</name>
<evidence type="ECO:0000259" key="12">
    <source>
        <dbReference type="Pfam" id="PF01923"/>
    </source>
</evidence>
<feature type="region of interest" description="Disordered" evidence="11">
    <location>
        <begin position="214"/>
        <end position="237"/>
    </location>
</feature>
<keyword evidence="4 10" id="KW-0547">Nucleotide-binding</keyword>
<evidence type="ECO:0000256" key="3">
    <source>
        <dbReference type="ARBA" id="ARBA00022679"/>
    </source>
</evidence>
<comment type="subunit">
    <text evidence="2">Homotrimer.</text>
</comment>
<dbReference type="EMBL" id="JAGRRH010000006">
    <property type="protein sequence ID" value="KAG7368195.1"/>
    <property type="molecule type" value="Genomic_DNA"/>
</dbReference>
<reference evidence="13" key="2">
    <citation type="submission" date="2021-04" db="EMBL/GenBank/DDBJ databases">
        <authorList>
            <person name="Podell S."/>
        </authorList>
    </citation>
    <scope>NUCLEOTIDE SEQUENCE</scope>
    <source>
        <strain evidence="13">Hildebrandi</strain>
    </source>
</reference>
<keyword evidence="5 10" id="KW-0067">ATP-binding</keyword>
<dbReference type="PANTHER" id="PTHR12213:SF0">
    <property type="entry name" value="CORRINOID ADENOSYLTRANSFERASE MMAB"/>
    <property type="match status" value="1"/>
</dbReference>
<evidence type="ECO:0000256" key="6">
    <source>
        <dbReference type="ARBA" id="ARBA00051988"/>
    </source>
</evidence>
<evidence type="ECO:0000313" key="13">
    <source>
        <dbReference type="EMBL" id="KAG7368195.1"/>
    </source>
</evidence>
<dbReference type="PANTHER" id="PTHR12213">
    <property type="entry name" value="CORRINOID ADENOSYLTRANSFERASE"/>
    <property type="match status" value="1"/>
</dbReference>
<proteinExistence type="inferred from homology"/>
<dbReference type="OrthoDB" id="549173at2759"/>
<comment type="catalytic activity">
    <reaction evidence="6">
        <text>cob(I)alamin-[corrinoid adenosyltransferase] + ATP = apo-[corrinoid adenosyltransferase] + adenosylcob(III)alamin + triphosphate</text>
        <dbReference type="Rhea" id="RHEA:56796"/>
        <dbReference type="Rhea" id="RHEA-COMP:14743"/>
        <dbReference type="Rhea" id="RHEA-COMP:14744"/>
        <dbReference type="ChEBI" id="CHEBI:18036"/>
        <dbReference type="ChEBI" id="CHEBI:18408"/>
        <dbReference type="ChEBI" id="CHEBI:30616"/>
        <dbReference type="ChEBI" id="CHEBI:60488"/>
        <dbReference type="ChEBI" id="CHEBI:83228"/>
    </reaction>
    <physiologicalReaction direction="left-to-right" evidence="6">
        <dbReference type="Rhea" id="RHEA:56797"/>
    </physiologicalReaction>
</comment>
<evidence type="ECO:0000256" key="11">
    <source>
        <dbReference type="SAM" id="MobiDB-lite"/>
    </source>
</evidence>
<keyword evidence="3 10" id="KW-0808">Transferase</keyword>
<comment type="function">
    <text evidence="7">Converts cob(I)alamin to adenosylcobalamin (adenosylcob(III)alamin), a coenzyme for methylmalonyl-CoA mutase, therefore participates in the final step of the vitamin B12 conversion. Generates adenosylcobalamin (AdoCbl) and directly delivers the cofactor to MUT in a transfer that is stimulated by ATP-binding to MMAB and gated by MMAA.</text>
</comment>
<comment type="caution">
    <text evidence="13">The sequence shown here is derived from an EMBL/GenBank/DDBJ whole genome shotgun (WGS) entry which is preliminary data.</text>
</comment>
<accession>A0A9K3LTD7</accession>
<dbReference type="GO" id="GO:0009235">
    <property type="term" value="P:cobalamin metabolic process"/>
    <property type="evidence" value="ECO:0007669"/>
    <property type="project" value="UniProtKB-ARBA"/>
</dbReference>
<dbReference type="InterPro" id="IPR016030">
    <property type="entry name" value="CblAdoTrfase-like"/>
</dbReference>
<dbReference type="GO" id="GO:0008817">
    <property type="term" value="F:corrinoid adenosyltransferase activity"/>
    <property type="evidence" value="ECO:0007669"/>
    <property type="project" value="TreeGrafter"/>
</dbReference>
<evidence type="ECO:0000256" key="1">
    <source>
        <dbReference type="ARBA" id="ARBA00007487"/>
    </source>
</evidence>
<organism evidence="13 14">
    <name type="scientific">Nitzschia inconspicua</name>
    <dbReference type="NCBI Taxonomy" id="303405"/>
    <lineage>
        <taxon>Eukaryota</taxon>
        <taxon>Sar</taxon>
        <taxon>Stramenopiles</taxon>
        <taxon>Ochrophyta</taxon>
        <taxon>Bacillariophyta</taxon>
        <taxon>Bacillariophyceae</taxon>
        <taxon>Bacillariophycidae</taxon>
        <taxon>Bacillariales</taxon>
        <taxon>Bacillariaceae</taxon>
        <taxon>Nitzschia</taxon>
    </lineage>
</organism>
<dbReference type="Pfam" id="PF01923">
    <property type="entry name" value="Cob_adeno_trans"/>
    <property type="match status" value="1"/>
</dbReference>
<evidence type="ECO:0000256" key="10">
    <source>
        <dbReference type="RuleBase" id="RU366026"/>
    </source>
</evidence>
<evidence type="ECO:0000256" key="7">
    <source>
        <dbReference type="ARBA" id="ARBA00056747"/>
    </source>
</evidence>
<evidence type="ECO:0000313" key="14">
    <source>
        <dbReference type="Proteomes" id="UP000693970"/>
    </source>
</evidence>
<evidence type="ECO:0000256" key="8">
    <source>
        <dbReference type="ARBA" id="ARBA00071654"/>
    </source>
</evidence>
<evidence type="ECO:0000256" key="9">
    <source>
        <dbReference type="ARBA" id="ARBA00075216"/>
    </source>
</evidence>
<dbReference type="Proteomes" id="UP000693970">
    <property type="component" value="Unassembled WGS sequence"/>
</dbReference>